<sequence>MLEPRYHASIHGAPEKETFLHKCLQKPPACLGAGFHTPVVMEVVATPEFIDLDRYGEADADLQRSSDEWRGQPNVK</sequence>
<dbReference type="Proteomes" id="UP001469553">
    <property type="component" value="Unassembled WGS sequence"/>
</dbReference>
<evidence type="ECO:0000313" key="2">
    <source>
        <dbReference type="Proteomes" id="UP001469553"/>
    </source>
</evidence>
<organism evidence="1 2">
    <name type="scientific">Ameca splendens</name>
    <dbReference type="NCBI Taxonomy" id="208324"/>
    <lineage>
        <taxon>Eukaryota</taxon>
        <taxon>Metazoa</taxon>
        <taxon>Chordata</taxon>
        <taxon>Craniata</taxon>
        <taxon>Vertebrata</taxon>
        <taxon>Euteleostomi</taxon>
        <taxon>Actinopterygii</taxon>
        <taxon>Neopterygii</taxon>
        <taxon>Teleostei</taxon>
        <taxon>Neoteleostei</taxon>
        <taxon>Acanthomorphata</taxon>
        <taxon>Ovalentaria</taxon>
        <taxon>Atherinomorphae</taxon>
        <taxon>Cyprinodontiformes</taxon>
        <taxon>Goodeidae</taxon>
        <taxon>Ameca</taxon>
    </lineage>
</organism>
<protein>
    <submittedName>
        <fullName evidence="1">Uncharacterized protein</fullName>
    </submittedName>
</protein>
<evidence type="ECO:0000313" key="1">
    <source>
        <dbReference type="EMBL" id="MEQ2312626.1"/>
    </source>
</evidence>
<accession>A0ABV1A2X1</accession>
<dbReference type="EMBL" id="JAHRIP010079639">
    <property type="protein sequence ID" value="MEQ2312626.1"/>
    <property type="molecule type" value="Genomic_DNA"/>
</dbReference>
<keyword evidence="2" id="KW-1185">Reference proteome</keyword>
<reference evidence="1 2" key="1">
    <citation type="submission" date="2021-06" db="EMBL/GenBank/DDBJ databases">
        <authorList>
            <person name="Palmer J.M."/>
        </authorList>
    </citation>
    <scope>NUCLEOTIDE SEQUENCE [LARGE SCALE GENOMIC DNA]</scope>
    <source>
        <strain evidence="1 2">AS_MEX2019</strain>
        <tissue evidence="1">Muscle</tissue>
    </source>
</reference>
<gene>
    <name evidence="1" type="ORF">AMECASPLE_033058</name>
</gene>
<name>A0ABV1A2X1_9TELE</name>
<comment type="caution">
    <text evidence="1">The sequence shown here is derived from an EMBL/GenBank/DDBJ whole genome shotgun (WGS) entry which is preliminary data.</text>
</comment>
<proteinExistence type="predicted"/>